<dbReference type="InterPro" id="IPR036812">
    <property type="entry name" value="NAD(P)_OxRdtase_dom_sf"/>
</dbReference>
<dbReference type="RefSeq" id="WP_233726454.1">
    <property type="nucleotide sequence ID" value="NZ_JAJVCN010000001.1"/>
</dbReference>
<gene>
    <name evidence="3" type="ORF">LWC34_16130</name>
</gene>
<dbReference type="PRINTS" id="PR00069">
    <property type="entry name" value="ALDKETRDTASE"/>
</dbReference>
<reference evidence="3 4" key="1">
    <citation type="submission" date="2021-12" db="EMBL/GenBank/DDBJ databases">
        <title>Genome sequence of Kibdelosporangium philippinense ATCC 49844.</title>
        <authorList>
            <person name="Fedorov E.A."/>
            <person name="Omeragic M."/>
            <person name="Shalygina K.F."/>
            <person name="Maclea K.S."/>
        </authorList>
    </citation>
    <scope>NUCLEOTIDE SEQUENCE [LARGE SCALE GENOMIC DNA]</scope>
    <source>
        <strain evidence="3 4">ATCC 49844</strain>
    </source>
</reference>
<dbReference type="Proteomes" id="UP001521150">
    <property type="component" value="Unassembled WGS sequence"/>
</dbReference>
<accession>A0ABS8ZCU5</accession>
<comment type="caution">
    <text evidence="3">The sequence shown here is derived from an EMBL/GenBank/DDBJ whole genome shotgun (WGS) entry which is preliminary data.</text>
</comment>
<sequence length="264" mass="29141">MPALGLGTWYFAERPARREQEIAALRLGLDLGMTLVDTAEMYADGAAEILVGEAIAGRRDEVFLVDKVLPHHATRAGTVTACQASLERLGVDHIDLYLLHWRGRVPFEETIAGFADLIDAGLIRHWGVSNLDLEDMREVASVADGCQTNQILYNPSRRGPEHDLMPWLSQQGIPVMAYSPIEQGRILNNRTLTAVARRHNATAAQIALAWVLRVDGVNAIPRAANPEHVRQNAAAADIELTPEDLAEIDREFPPPTRPQPLEML</sequence>
<evidence type="ECO:0000259" key="2">
    <source>
        <dbReference type="Pfam" id="PF00248"/>
    </source>
</evidence>
<evidence type="ECO:0000256" key="1">
    <source>
        <dbReference type="SAM" id="MobiDB-lite"/>
    </source>
</evidence>
<dbReference type="PANTHER" id="PTHR43638:SF3">
    <property type="entry name" value="ALDEHYDE REDUCTASE"/>
    <property type="match status" value="1"/>
</dbReference>
<evidence type="ECO:0000313" key="4">
    <source>
        <dbReference type="Proteomes" id="UP001521150"/>
    </source>
</evidence>
<feature type="domain" description="NADP-dependent oxidoreductase" evidence="2">
    <location>
        <begin position="4"/>
        <end position="249"/>
    </location>
</feature>
<dbReference type="InterPro" id="IPR020471">
    <property type="entry name" value="AKR"/>
</dbReference>
<evidence type="ECO:0000313" key="3">
    <source>
        <dbReference type="EMBL" id="MCE7004353.1"/>
    </source>
</evidence>
<dbReference type="SUPFAM" id="SSF51430">
    <property type="entry name" value="NAD(P)-linked oxidoreductase"/>
    <property type="match status" value="1"/>
</dbReference>
<name>A0ABS8ZCU5_9PSEU</name>
<dbReference type="InterPro" id="IPR023210">
    <property type="entry name" value="NADP_OxRdtase_dom"/>
</dbReference>
<dbReference type="Pfam" id="PF00248">
    <property type="entry name" value="Aldo_ket_red"/>
    <property type="match status" value="1"/>
</dbReference>
<dbReference type="Gene3D" id="3.20.20.100">
    <property type="entry name" value="NADP-dependent oxidoreductase domain"/>
    <property type="match status" value="1"/>
</dbReference>
<organism evidence="3 4">
    <name type="scientific">Kibdelosporangium philippinense</name>
    <dbReference type="NCBI Taxonomy" id="211113"/>
    <lineage>
        <taxon>Bacteria</taxon>
        <taxon>Bacillati</taxon>
        <taxon>Actinomycetota</taxon>
        <taxon>Actinomycetes</taxon>
        <taxon>Pseudonocardiales</taxon>
        <taxon>Pseudonocardiaceae</taxon>
        <taxon>Kibdelosporangium</taxon>
    </lineage>
</organism>
<protein>
    <submittedName>
        <fullName evidence="3">Aldo/keto reductase</fullName>
    </submittedName>
</protein>
<feature type="region of interest" description="Disordered" evidence="1">
    <location>
        <begin position="244"/>
        <end position="264"/>
    </location>
</feature>
<dbReference type="EMBL" id="JAJVCN010000001">
    <property type="protein sequence ID" value="MCE7004353.1"/>
    <property type="molecule type" value="Genomic_DNA"/>
</dbReference>
<keyword evidence="4" id="KW-1185">Reference proteome</keyword>
<dbReference type="CDD" id="cd19138">
    <property type="entry name" value="AKR_YeaE"/>
    <property type="match status" value="1"/>
</dbReference>
<dbReference type="PANTHER" id="PTHR43638">
    <property type="entry name" value="OXIDOREDUCTASE, ALDO/KETO REDUCTASE FAMILY PROTEIN"/>
    <property type="match status" value="1"/>
</dbReference>
<proteinExistence type="predicted"/>